<feature type="transmembrane region" description="Helical" evidence="1">
    <location>
        <begin position="134"/>
        <end position="154"/>
    </location>
</feature>
<feature type="transmembrane region" description="Helical" evidence="1">
    <location>
        <begin position="166"/>
        <end position="188"/>
    </location>
</feature>
<protein>
    <recommendedName>
        <fullName evidence="2">YobI-like P-loop NTPase domain-containing protein</fullName>
    </recommendedName>
</protein>
<evidence type="ECO:0000313" key="4">
    <source>
        <dbReference type="Proteomes" id="UP000015348"/>
    </source>
</evidence>
<reference evidence="3 4" key="1">
    <citation type="journal article" date="2013" name="Genome Announc.">
        <title>Draft Genome Sequences of Mycoplasma auris and Mycoplasma yeatsii, Two Species of the Ear Canal of Caprinae.</title>
        <authorList>
            <person name="Dordet-Frisoni E."/>
            <person name="Baranowski E."/>
            <person name="Barre A."/>
            <person name="Blanchard A."/>
            <person name="Breton M."/>
            <person name="Couture C."/>
            <person name="Dupuy V."/>
            <person name="Gaurivaud P."/>
            <person name="Jacob D."/>
            <person name="Lemaitre C."/>
            <person name="Manso-Silvan L."/>
            <person name="Nikolski M."/>
            <person name="Nouvel L.X."/>
            <person name="Poumarat F."/>
            <person name="Sirand-Pugnet P."/>
            <person name="Thebault P."/>
            <person name="Theil S."/>
            <person name="Thiaucourt F."/>
            <person name="Citti C."/>
            <person name="Tardy F."/>
        </authorList>
    </citation>
    <scope>NUCLEOTIDE SEQUENCE [LARGE SCALE GENOMIC DNA]</scope>
    <source>
        <strain evidence="3 4">13926</strain>
    </source>
</reference>
<dbReference type="AlphaFoldDB" id="S6G968"/>
<organism evidence="3 4">
    <name type="scientific">Mycoplasma yeatsii 13926</name>
    <dbReference type="NCBI Taxonomy" id="1188240"/>
    <lineage>
        <taxon>Bacteria</taxon>
        <taxon>Bacillati</taxon>
        <taxon>Mycoplasmatota</taxon>
        <taxon>Mollicutes</taxon>
        <taxon>Mycoplasmataceae</taxon>
        <taxon>Mycoplasma</taxon>
    </lineage>
</organism>
<dbReference type="SUPFAM" id="SSF52540">
    <property type="entry name" value="P-loop containing nucleoside triphosphate hydrolases"/>
    <property type="match status" value="1"/>
</dbReference>
<proteinExistence type="predicted"/>
<dbReference type="eggNOG" id="COG5290">
    <property type="taxonomic scope" value="Bacteria"/>
</dbReference>
<dbReference type="RefSeq" id="WP_004426373.1">
    <property type="nucleotide sequence ID" value="NZ_AORK01000002.1"/>
</dbReference>
<dbReference type="PATRIC" id="fig|1188240.3.peg.27"/>
<feature type="domain" description="YobI-like P-loop NTPase" evidence="2">
    <location>
        <begin position="26"/>
        <end position="399"/>
    </location>
</feature>
<evidence type="ECO:0000313" key="3">
    <source>
        <dbReference type="EMBL" id="EOA07605.1"/>
    </source>
</evidence>
<keyword evidence="1" id="KW-1133">Transmembrane helix</keyword>
<keyword evidence="1" id="KW-0472">Membrane</keyword>
<sequence length="605" mass="72048">MADNLENVIKLYSLAPEALDNEETPYEKHLNEVLDPTKESIKNIAISGPYGSGKSTIWNTYVKNKEVKNIINVSLAKYYIIDQKEDKKDDENSTKLLENRLERQIINQIISQIDSTLMPLYKNKIKEHKSKKELIPTCILSAFLILGILGFASLNIFSSIIDNKKVWIPILITAFTFFILVPICFWIWKSLKNDTFTIKEIDLKGLKSNLKENEDKDESIFEKDIKKIVYLLYQSKADYVVFEDLDRYKNIDVFENLKQLNNLLNNYCKVKNENRVVKFIYMISDDLFDKESKTKFFDFILPISPIIADTKKVNQITNVIKDVIENIEDELISKLAIKINNMRIFKNIINEYLIYKDIISASMDLQNNKESKKDLFSILILKNVFPKEFSDWKKERGIIFELFSKREKYIEILRYRWEEELNEYEDDRREKINDMGIKNKILELIPDFIDLNEELADRDYPYHDKLKYWIEHFIEMENSPKNKFKIRLWRNGIYEDTVITYEELKEFISRKPEGKEKYKNLFKIINNIWKENFHNVENLKNKINNVEKISTNVLLANIDWENCGDNKLKIFFNKIINELEDFKILELMIKSGMINEKQYDFIKFL</sequence>
<gene>
    <name evidence="3" type="ORF">MYEA_0270</name>
</gene>
<dbReference type="EMBL" id="AORK01000002">
    <property type="protein sequence ID" value="EOA07605.1"/>
    <property type="molecule type" value="Genomic_DNA"/>
</dbReference>
<dbReference type="Pfam" id="PF20693">
    <property type="entry name" value="YobI-ATPase"/>
    <property type="match status" value="1"/>
</dbReference>
<name>S6G968_9MOLU</name>
<dbReference type="InterPro" id="IPR027417">
    <property type="entry name" value="P-loop_NTPase"/>
</dbReference>
<dbReference type="OrthoDB" id="1701659at2"/>
<keyword evidence="1" id="KW-0812">Transmembrane</keyword>
<evidence type="ECO:0000256" key="1">
    <source>
        <dbReference type="SAM" id="Phobius"/>
    </source>
</evidence>
<evidence type="ECO:0000259" key="2">
    <source>
        <dbReference type="Pfam" id="PF20693"/>
    </source>
</evidence>
<dbReference type="InterPro" id="IPR048428">
    <property type="entry name" value="YobI-NTPase"/>
</dbReference>
<accession>S6G968</accession>
<comment type="caution">
    <text evidence="3">The sequence shown here is derived from an EMBL/GenBank/DDBJ whole genome shotgun (WGS) entry which is preliminary data.</text>
</comment>
<dbReference type="Proteomes" id="UP000015348">
    <property type="component" value="Unassembled WGS sequence"/>
</dbReference>